<dbReference type="InterPro" id="IPR015590">
    <property type="entry name" value="Aldehyde_DH_dom"/>
</dbReference>
<evidence type="ECO:0000256" key="5">
    <source>
        <dbReference type="ARBA" id="ARBA00023002"/>
    </source>
</evidence>
<dbReference type="FunFam" id="3.40.605.10:FF:000007">
    <property type="entry name" value="NAD/NADP-dependent betaine aldehyde dehydrogenase"/>
    <property type="match status" value="1"/>
</dbReference>
<dbReference type="InterPro" id="IPR016161">
    <property type="entry name" value="Ald_DH/histidinol_DH"/>
</dbReference>
<dbReference type="SUPFAM" id="SSF53720">
    <property type="entry name" value="ALDH-like"/>
    <property type="match status" value="1"/>
</dbReference>
<keyword evidence="3" id="KW-0521">NADP</keyword>
<keyword evidence="12" id="KW-0614">Plasmid</keyword>
<dbReference type="OrthoDB" id="9812625at2"/>
<accession>A0A387G7E3</accession>
<keyword evidence="2" id="KW-0479">Metal-binding</keyword>
<dbReference type="InterPro" id="IPR016163">
    <property type="entry name" value="Ald_DH_C"/>
</dbReference>
<dbReference type="Proteomes" id="UP000282195">
    <property type="component" value="Plasmid pRCCGE525c"/>
</dbReference>
<dbReference type="CDD" id="cd07138">
    <property type="entry name" value="ALDH_CddD_SSP0762"/>
    <property type="match status" value="1"/>
</dbReference>
<comment type="similarity">
    <text evidence="1 10">Belongs to the aldehyde dehydrogenase family.</text>
</comment>
<evidence type="ECO:0000256" key="10">
    <source>
        <dbReference type="RuleBase" id="RU003345"/>
    </source>
</evidence>
<dbReference type="InterPro" id="IPR016160">
    <property type="entry name" value="Ald_DH_CS_CYS"/>
</dbReference>
<evidence type="ECO:0000256" key="7">
    <source>
        <dbReference type="ARBA" id="ARBA00024226"/>
    </source>
</evidence>
<dbReference type="GO" id="GO:0004029">
    <property type="term" value="F:aldehyde dehydrogenase (NAD+) activity"/>
    <property type="evidence" value="ECO:0007669"/>
    <property type="project" value="UniProtKB-EC"/>
</dbReference>
<evidence type="ECO:0000256" key="6">
    <source>
        <dbReference type="ARBA" id="ARBA00023097"/>
    </source>
</evidence>
<dbReference type="PANTHER" id="PTHR42804">
    <property type="entry name" value="ALDEHYDE DEHYDROGENASE"/>
    <property type="match status" value="1"/>
</dbReference>
<evidence type="ECO:0000259" key="11">
    <source>
        <dbReference type="Pfam" id="PF00171"/>
    </source>
</evidence>
<evidence type="ECO:0000256" key="2">
    <source>
        <dbReference type="ARBA" id="ARBA00022723"/>
    </source>
</evidence>
<dbReference type="GO" id="GO:0046872">
    <property type="term" value="F:metal ion binding"/>
    <property type="evidence" value="ECO:0007669"/>
    <property type="project" value="UniProtKB-KW"/>
</dbReference>
<evidence type="ECO:0000256" key="8">
    <source>
        <dbReference type="ARBA" id="ARBA00049194"/>
    </source>
</evidence>
<reference evidence="12 13" key="1">
    <citation type="submission" date="2018-10" db="EMBL/GenBank/DDBJ databases">
        <title>Rhizobium etli, R. leguminosarum and a new Rhizobium genospecies from Phaseolus dumosus.</title>
        <authorList>
            <person name="Ramirez-Puebla S.T."/>
            <person name="Rogel-Hernandez M.A."/>
            <person name="Guerrero G."/>
            <person name="Ormeno-Orrillo E."/>
            <person name="Martinez-Romero J.C."/>
            <person name="Negrete-Yankelevich S."/>
            <person name="Martinez-Romero E."/>
        </authorList>
    </citation>
    <scope>NUCLEOTIDE SEQUENCE [LARGE SCALE GENOMIC DNA]</scope>
    <source>
        <strain evidence="12 13">CCGE525</strain>
        <plasmid evidence="13">prccge525c</plasmid>
    </source>
</reference>
<geneLocation type="plasmid" evidence="13">
    <name>prccge525c</name>
</geneLocation>
<organism evidence="12 13">
    <name type="scientific">Rhizobium jaguaris</name>
    <dbReference type="NCBI Taxonomy" id="1312183"/>
    <lineage>
        <taxon>Bacteria</taxon>
        <taxon>Pseudomonadati</taxon>
        <taxon>Pseudomonadota</taxon>
        <taxon>Alphaproteobacteria</taxon>
        <taxon>Hyphomicrobiales</taxon>
        <taxon>Rhizobiaceae</taxon>
        <taxon>Rhizobium/Agrobacterium group</taxon>
        <taxon>Rhizobium</taxon>
    </lineage>
</organism>
<evidence type="ECO:0000313" key="12">
    <source>
        <dbReference type="EMBL" id="AYG63811.1"/>
    </source>
</evidence>
<dbReference type="FunFam" id="3.40.309.10:FF:000012">
    <property type="entry name" value="Betaine aldehyde dehydrogenase"/>
    <property type="match status" value="1"/>
</dbReference>
<dbReference type="PROSITE" id="PS00070">
    <property type="entry name" value="ALDEHYDE_DEHYDR_CYS"/>
    <property type="match status" value="1"/>
</dbReference>
<keyword evidence="6" id="KW-0558">Oxidation</keyword>
<dbReference type="Gene3D" id="3.40.605.10">
    <property type="entry name" value="Aldehyde Dehydrogenase, Chain A, domain 1"/>
    <property type="match status" value="1"/>
</dbReference>
<protein>
    <recommendedName>
        <fullName evidence="7">aldehyde dehydrogenase (NAD(+))</fullName>
        <ecNumber evidence="7">1.2.1.3</ecNumber>
    </recommendedName>
</protein>
<keyword evidence="13" id="KW-1185">Reference proteome</keyword>
<dbReference type="AlphaFoldDB" id="A0A387G7E3"/>
<dbReference type="InterPro" id="IPR016162">
    <property type="entry name" value="Ald_DH_N"/>
</dbReference>
<name>A0A387G7E3_9HYPH</name>
<dbReference type="EC" id="1.2.1.3" evidence="7"/>
<dbReference type="RefSeq" id="WP_120708711.1">
    <property type="nucleotide sequence ID" value="NZ_CP032695.1"/>
</dbReference>
<keyword evidence="4" id="KW-0630">Potassium</keyword>
<feature type="domain" description="Aldehyde dehydrogenase" evidence="11">
    <location>
        <begin position="14"/>
        <end position="469"/>
    </location>
</feature>
<gene>
    <name evidence="12" type="ORF">CCGE525_30340</name>
</gene>
<comment type="catalytic activity">
    <reaction evidence="8">
        <text>an aldehyde + NAD(+) + H2O = a carboxylate + NADH + 2 H(+)</text>
        <dbReference type="Rhea" id="RHEA:16185"/>
        <dbReference type="ChEBI" id="CHEBI:15377"/>
        <dbReference type="ChEBI" id="CHEBI:15378"/>
        <dbReference type="ChEBI" id="CHEBI:17478"/>
        <dbReference type="ChEBI" id="CHEBI:29067"/>
        <dbReference type="ChEBI" id="CHEBI:57540"/>
        <dbReference type="ChEBI" id="CHEBI:57945"/>
        <dbReference type="EC" id="1.2.1.3"/>
    </reaction>
</comment>
<keyword evidence="5 10" id="KW-0560">Oxidoreductase</keyword>
<dbReference type="Pfam" id="PF00171">
    <property type="entry name" value="Aldedh"/>
    <property type="match status" value="1"/>
</dbReference>
<feature type="active site" evidence="9">
    <location>
        <position position="244"/>
    </location>
</feature>
<dbReference type="KEGG" id="rjg:CCGE525_30340"/>
<dbReference type="InterPro" id="IPR029510">
    <property type="entry name" value="Ald_DH_CS_GLU"/>
</dbReference>
<evidence type="ECO:0000256" key="3">
    <source>
        <dbReference type="ARBA" id="ARBA00022857"/>
    </source>
</evidence>
<dbReference type="PROSITE" id="PS00687">
    <property type="entry name" value="ALDEHYDE_DEHYDR_GLU"/>
    <property type="match status" value="1"/>
</dbReference>
<dbReference type="Gene3D" id="3.40.309.10">
    <property type="entry name" value="Aldehyde Dehydrogenase, Chain A, domain 2"/>
    <property type="match status" value="1"/>
</dbReference>
<evidence type="ECO:0000256" key="1">
    <source>
        <dbReference type="ARBA" id="ARBA00009986"/>
    </source>
</evidence>
<evidence type="ECO:0000256" key="4">
    <source>
        <dbReference type="ARBA" id="ARBA00022958"/>
    </source>
</evidence>
<dbReference type="EMBL" id="CP032695">
    <property type="protein sequence ID" value="AYG63811.1"/>
    <property type="molecule type" value="Genomic_DNA"/>
</dbReference>
<evidence type="ECO:0000256" key="9">
    <source>
        <dbReference type="PROSITE-ProRule" id="PRU10007"/>
    </source>
</evidence>
<evidence type="ECO:0000313" key="13">
    <source>
        <dbReference type="Proteomes" id="UP000282195"/>
    </source>
</evidence>
<sequence length="473" mass="50439">MRIIDKIYIDGDFVTPHGEELFDLFNPAKGKVIGKVRLGDEEDARRAIAAAKRAFPSFSQTSKEERIALLHRLHDAVLTKADALTEATIEEYGGPVSRAAWATQYAADCFLNAAKTLGQYEFTRRIGSAEVIMEPLGVVGLITPWNNDYGFICNKLATAIAAGCTAVIKPSEMSALQTEILTECLHDAGLPAGVFNIVNGRGDVVGSKLSSHPDIAKISFTGSTAVGKAILRTGAETMKRVTLELGGKSPTLVLEDADFAEAIPHVIAAGFANSGQACIAGTRVLVPESRATEFDAMLKAAVENIKVGDPRDPATAIGPMVSQKQYERVQRYIHLGTREGATVLVGGEGRPDGLENGYFVKPTVFTGVTNDMTIAREEIFGPVLCVLTYGSEDEAIAIANDTVYGLQAYVISSNPTRARAVASRVAAGRVLINGFHNEPMAPFGGFKQSGIGREYGVFGLEAYLEPKSVIAPA</sequence>
<proteinExistence type="inferred from homology"/>
<dbReference type="PANTHER" id="PTHR42804:SF1">
    <property type="entry name" value="ALDEHYDE DEHYDROGENASE-RELATED"/>
    <property type="match status" value="1"/>
</dbReference>